<dbReference type="SUPFAM" id="SSF55874">
    <property type="entry name" value="ATPase domain of HSP90 chaperone/DNA topoisomerase II/histidine kinase"/>
    <property type="match status" value="1"/>
</dbReference>
<evidence type="ECO:0000313" key="4">
    <source>
        <dbReference type="Proteomes" id="UP000279089"/>
    </source>
</evidence>
<feature type="transmembrane region" description="Helical" evidence="1">
    <location>
        <begin position="42"/>
        <end position="66"/>
    </location>
</feature>
<feature type="transmembrane region" description="Helical" evidence="1">
    <location>
        <begin position="6"/>
        <end position="30"/>
    </location>
</feature>
<feature type="transmembrane region" description="Helical" evidence="1">
    <location>
        <begin position="126"/>
        <end position="143"/>
    </location>
</feature>
<feature type="transmembrane region" description="Helical" evidence="1">
    <location>
        <begin position="86"/>
        <end position="105"/>
    </location>
</feature>
<comment type="caution">
    <text evidence="3">The sequence shown here is derived from an EMBL/GenBank/DDBJ whole genome shotgun (WGS) entry which is preliminary data.</text>
</comment>
<dbReference type="EMBL" id="RMBX01000002">
    <property type="protein sequence ID" value="RPD42687.1"/>
    <property type="molecule type" value="Genomic_DNA"/>
</dbReference>
<accession>A0A3N4ML51</accession>
<dbReference type="PANTHER" id="PTHR34220:SF7">
    <property type="entry name" value="SENSOR HISTIDINE KINASE YPDA"/>
    <property type="match status" value="1"/>
</dbReference>
<evidence type="ECO:0000256" key="1">
    <source>
        <dbReference type="SAM" id="Phobius"/>
    </source>
</evidence>
<gene>
    <name evidence="3" type="ORF">EG028_03505</name>
</gene>
<dbReference type="InterPro" id="IPR036890">
    <property type="entry name" value="HATPase_C_sf"/>
</dbReference>
<dbReference type="InterPro" id="IPR010559">
    <property type="entry name" value="Sig_transdc_His_kin_internal"/>
</dbReference>
<dbReference type="Pfam" id="PF06580">
    <property type="entry name" value="His_kinase"/>
    <property type="match status" value="1"/>
</dbReference>
<dbReference type="GO" id="GO:0000155">
    <property type="term" value="F:phosphorelay sensor kinase activity"/>
    <property type="evidence" value="ECO:0007669"/>
    <property type="project" value="InterPro"/>
</dbReference>
<protein>
    <submittedName>
        <fullName evidence="3">Histidine kinase</fullName>
    </submittedName>
</protein>
<keyword evidence="1" id="KW-0472">Membrane</keyword>
<keyword evidence="3" id="KW-0418">Kinase</keyword>
<dbReference type="OrthoDB" id="9792992at2"/>
<reference evidence="4" key="1">
    <citation type="submission" date="2018-11" db="EMBL/GenBank/DDBJ databases">
        <title>Chitinophaga lutea sp.nov., isolate from arsenic contaminated soil.</title>
        <authorList>
            <person name="Zong Y."/>
        </authorList>
    </citation>
    <scope>NUCLEOTIDE SEQUENCE [LARGE SCALE GENOMIC DNA]</scope>
    <source>
        <strain evidence="4">YLT18</strain>
    </source>
</reference>
<dbReference type="InterPro" id="IPR050640">
    <property type="entry name" value="Bact_2-comp_sensor_kinase"/>
</dbReference>
<keyword evidence="1" id="KW-1133">Transmembrane helix</keyword>
<name>A0A3N4ML51_9BACT</name>
<feature type="domain" description="Signal transduction histidine kinase internal region" evidence="2">
    <location>
        <begin position="261"/>
        <end position="338"/>
    </location>
</feature>
<feature type="transmembrane region" description="Helical" evidence="1">
    <location>
        <begin position="219"/>
        <end position="238"/>
    </location>
</feature>
<feature type="transmembrane region" description="Helical" evidence="1">
    <location>
        <begin position="155"/>
        <end position="175"/>
    </location>
</feature>
<proteinExistence type="predicted"/>
<dbReference type="Gene3D" id="3.30.565.10">
    <property type="entry name" value="Histidine kinase-like ATPase, C-terminal domain"/>
    <property type="match status" value="1"/>
</dbReference>
<organism evidence="3 4">
    <name type="scientific">Chitinophaga barathri</name>
    <dbReference type="NCBI Taxonomy" id="1647451"/>
    <lineage>
        <taxon>Bacteria</taxon>
        <taxon>Pseudomonadati</taxon>
        <taxon>Bacteroidota</taxon>
        <taxon>Chitinophagia</taxon>
        <taxon>Chitinophagales</taxon>
        <taxon>Chitinophagaceae</taxon>
        <taxon>Chitinophaga</taxon>
    </lineage>
</organism>
<dbReference type="GO" id="GO:0016020">
    <property type="term" value="C:membrane"/>
    <property type="evidence" value="ECO:0007669"/>
    <property type="project" value="InterPro"/>
</dbReference>
<feature type="transmembrane region" description="Helical" evidence="1">
    <location>
        <begin position="187"/>
        <end position="207"/>
    </location>
</feature>
<keyword evidence="1" id="KW-0812">Transmembrane</keyword>
<keyword evidence="3" id="KW-0808">Transferase</keyword>
<dbReference type="AlphaFoldDB" id="A0A3N4ML51"/>
<dbReference type="Proteomes" id="UP000279089">
    <property type="component" value="Unassembled WGS sequence"/>
</dbReference>
<evidence type="ECO:0000313" key="3">
    <source>
        <dbReference type="EMBL" id="RPD42687.1"/>
    </source>
</evidence>
<evidence type="ECO:0000259" key="2">
    <source>
        <dbReference type="Pfam" id="PF06580"/>
    </source>
</evidence>
<dbReference type="PANTHER" id="PTHR34220">
    <property type="entry name" value="SENSOR HISTIDINE KINASE YPDA"/>
    <property type="match status" value="1"/>
</dbReference>
<keyword evidence="4" id="KW-1185">Reference proteome</keyword>
<sequence length="454" mass="53101">MAYDGFLHYLMPSMLTATVSYITFVALNNWLIPYYFEKKDGLGWGIILGVGVLFFFWGLLVVAFTWRFGYMLGYRRLENFYNLCRWRAFIVVFTSVLGYVVYHLAKMLYFNYIHTWFGEKKIWKKVPVDVMLLFVLWMIFAFIMVMDNRPARFQFVLWAGSAYIIAYIGYCHYVFQPYFKKEKKFRSLVPVLLLILLTTSLFACVLVDSNTRIGEMWSIYTLIIFCNFMFVIPLAYGVTYSRLSRKNEVLTLEKALGRSSANLDFLRSQINPHFLFNALNTLYGTALQENALRTSEGVQKLGDMMRFMLHENNQEKIELDKEVGYLQNYIALQRLRTQASPDIKIEVNINEQHCEHDIAPMLLIPFVENAFKHGISLRNRSWIVVSLSCDEGHIYFDAYNSVHVKPDNDPEKHSLGIGLNNVRNRLQLLYPGRHELSIRQTASEFFVHLTITTK</sequence>